<comment type="caution">
    <text evidence="3">The sequence shown here is derived from an EMBL/GenBank/DDBJ whole genome shotgun (WGS) entry which is preliminary data.</text>
</comment>
<dbReference type="EMBL" id="AWUE01017767">
    <property type="protein sequence ID" value="OMO85073.1"/>
    <property type="molecule type" value="Genomic_DNA"/>
</dbReference>
<dbReference type="Proteomes" id="UP000187203">
    <property type="component" value="Unassembled WGS sequence"/>
</dbReference>
<dbReference type="STRING" id="93759.A0A1R3IR55"/>
<keyword evidence="4" id="KW-1185">Reference proteome</keyword>
<name>A0A1R3IR55_9ROSI</name>
<gene>
    <name evidence="3" type="ORF">COLO4_21764</name>
</gene>
<dbReference type="PANTHER" id="PTHR22835">
    <property type="entry name" value="ZINC FINGER FYVE DOMAIN CONTAINING PROTEIN"/>
    <property type="match status" value="1"/>
</dbReference>
<organism evidence="3 4">
    <name type="scientific">Corchorus olitorius</name>
    <dbReference type="NCBI Taxonomy" id="93759"/>
    <lineage>
        <taxon>Eukaryota</taxon>
        <taxon>Viridiplantae</taxon>
        <taxon>Streptophyta</taxon>
        <taxon>Embryophyta</taxon>
        <taxon>Tracheophyta</taxon>
        <taxon>Spermatophyta</taxon>
        <taxon>Magnoliopsida</taxon>
        <taxon>eudicotyledons</taxon>
        <taxon>Gunneridae</taxon>
        <taxon>Pentapetalae</taxon>
        <taxon>rosids</taxon>
        <taxon>malvids</taxon>
        <taxon>Malvales</taxon>
        <taxon>Malvaceae</taxon>
        <taxon>Grewioideae</taxon>
        <taxon>Apeibeae</taxon>
        <taxon>Corchorus</taxon>
    </lineage>
</organism>
<evidence type="ECO:0000256" key="2">
    <source>
        <dbReference type="ARBA" id="ARBA00023180"/>
    </source>
</evidence>
<proteinExistence type="inferred from homology"/>
<dbReference type="InterPro" id="IPR036514">
    <property type="entry name" value="SGNH_hydro_sf"/>
</dbReference>
<dbReference type="GO" id="GO:0016788">
    <property type="term" value="F:hydrolase activity, acting on ester bonds"/>
    <property type="evidence" value="ECO:0007669"/>
    <property type="project" value="InterPro"/>
</dbReference>
<dbReference type="Gene3D" id="3.40.50.1110">
    <property type="entry name" value="SGNH hydrolase"/>
    <property type="match status" value="1"/>
</dbReference>
<dbReference type="SUPFAM" id="SSF52266">
    <property type="entry name" value="SGNH hydrolase"/>
    <property type="match status" value="1"/>
</dbReference>
<dbReference type="PANTHER" id="PTHR22835:SF515">
    <property type="entry name" value="ACETYLAJMALAN ESTERASE-LIKE"/>
    <property type="match status" value="1"/>
</dbReference>
<evidence type="ECO:0000313" key="4">
    <source>
        <dbReference type="Proteomes" id="UP000187203"/>
    </source>
</evidence>
<keyword evidence="2" id="KW-0325">Glycoprotein</keyword>
<evidence type="ECO:0000256" key="1">
    <source>
        <dbReference type="ARBA" id="ARBA00008668"/>
    </source>
</evidence>
<reference evidence="4" key="1">
    <citation type="submission" date="2013-09" db="EMBL/GenBank/DDBJ databases">
        <title>Corchorus olitorius genome sequencing.</title>
        <authorList>
            <person name="Alam M."/>
            <person name="Haque M.S."/>
            <person name="Islam M.S."/>
            <person name="Emdad E.M."/>
            <person name="Islam M.M."/>
            <person name="Ahmed B."/>
            <person name="Halim A."/>
            <person name="Hossen Q.M.M."/>
            <person name="Hossain M.Z."/>
            <person name="Ahmed R."/>
            <person name="Khan M.M."/>
            <person name="Islam R."/>
            <person name="Rashid M.M."/>
            <person name="Khan S.A."/>
            <person name="Rahman M.S."/>
            <person name="Alam M."/>
            <person name="Yahiya A.S."/>
            <person name="Khan M.S."/>
            <person name="Azam M.S."/>
            <person name="Haque T."/>
            <person name="Lashkar M.Z.H."/>
            <person name="Akhand A.I."/>
            <person name="Morshed G."/>
            <person name="Roy S."/>
            <person name="Uddin K.S."/>
            <person name="Rabeya T."/>
            <person name="Hossain A.S."/>
            <person name="Chowdhury A."/>
            <person name="Snigdha A.R."/>
            <person name="Mortoza M.S."/>
            <person name="Matin S.A."/>
            <person name="Hoque S.M.E."/>
            <person name="Islam M.K."/>
            <person name="Roy D.K."/>
            <person name="Haider R."/>
            <person name="Moosa M.M."/>
            <person name="Elias S.M."/>
            <person name="Hasan A.M."/>
            <person name="Jahan S."/>
            <person name="Shafiuddin M."/>
            <person name="Mahmood N."/>
            <person name="Shommy N.S."/>
        </authorList>
    </citation>
    <scope>NUCLEOTIDE SEQUENCE [LARGE SCALE GENOMIC DNA]</scope>
    <source>
        <strain evidence="4">cv. O-4</strain>
    </source>
</reference>
<dbReference type="OrthoDB" id="1600564at2759"/>
<sequence>MIVKKLKLVFLENSEIVHEQDEQVHDSEHQDCLKKNERALFVVGEIGGNDFKDAFLRGRTLEEVKAMVPIVVEAIKYALRRVIEYGATRIVVPGNYPIGCFPVFLTKFPINDTNAYDELHCLKYFNNFAIYQNDLLQKGIKELKEEYPNVIIVYGDYYNAFLGLFRKANMFGFDPKSLQKACCGIGGEYNFNVRVSCGDPSVTVCSNPDERVNWDGIHLTQRAYELMATWLMQDIYPKLQCEHIDSYRSTI</sequence>
<dbReference type="Pfam" id="PF00657">
    <property type="entry name" value="Lipase_GDSL"/>
    <property type="match status" value="1"/>
</dbReference>
<protein>
    <submittedName>
        <fullName evidence="3">Lipase, GDSL</fullName>
    </submittedName>
</protein>
<dbReference type="InterPro" id="IPR001087">
    <property type="entry name" value="GDSL"/>
</dbReference>
<comment type="similarity">
    <text evidence="1">Belongs to the 'GDSL' lipolytic enzyme family.</text>
</comment>
<accession>A0A1R3IR55</accession>
<evidence type="ECO:0000313" key="3">
    <source>
        <dbReference type="EMBL" id="OMO85073.1"/>
    </source>
</evidence>
<dbReference type="AlphaFoldDB" id="A0A1R3IR55"/>